<comment type="caution">
    <text evidence="1">The sequence shown here is derived from an EMBL/GenBank/DDBJ whole genome shotgun (WGS) entry which is preliminary data.</text>
</comment>
<name>A0A318N3Q3_FRIPE</name>
<evidence type="ECO:0000313" key="1">
    <source>
        <dbReference type="EMBL" id="PXY96041.1"/>
    </source>
</evidence>
<dbReference type="SUPFAM" id="SSF56349">
    <property type="entry name" value="DNA breaking-rejoining enzymes"/>
    <property type="match status" value="1"/>
</dbReference>
<dbReference type="InterPro" id="IPR011010">
    <property type="entry name" value="DNA_brk_join_enz"/>
</dbReference>
<dbReference type="Proteomes" id="UP000247838">
    <property type="component" value="Unassembled WGS sequence"/>
</dbReference>
<sequence length="63" mass="7369">MRHVWASRHSMNSTHPHDLQDLGVWSKADTVRRYAHFSSRHLLVASENALSENVTNLTRRFLQ</sequence>
<protein>
    <recommendedName>
        <fullName evidence="3">Integrase</fullName>
    </recommendedName>
</protein>
<reference evidence="1 2" key="1">
    <citation type="submission" date="2018-05" db="EMBL/GenBank/DDBJ databases">
        <title>Reference genomes for bee gut microbiota database.</title>
        <authorList>
            <person name="Ellegaard K.M."/>
        </authorList>
    </citation>
    <scope>NUCLEOTIDE SEQUENCE [LARGE SCALE GENOMIC DNA]</scope>
    <source>
        <strain evidence="1 2">ESL0167</strain>
    </source>
</reference>
<dbReference type="AlphaFoldDB" id="A0A318N3Q3"/>
<evidence type="ECO:0000313" key="2">
    <source>
        <dbReference type="Proteomes" id="UP000247838"/>
    </source>
</evidence>
<dbReference type="EMBL" id="QGLM01000007">
    <property type="protein sequence ID" value="PXY96041.1"/>
    <property type="molecule type" value="Genomic_DNA"/>
</dbReference>
<evidence type="ECO:0008006" key="3">
    <source>
        <dbReference type="Google" id="ProtNLM"/>
    </source>
</evidence>
<proteinExistence type="predicted"/>
<dbReference type="GO" id="GO:0003677">
    <property type="term" value="F:DNA binding"/>
    <property type="evidence" value="ECO:0007669"/>
    <property type="project" value="InterPro"/>
</dbReference>
<organism evidence="1 2">
    <name type="scientific">Frischella perrara</name>
    <dbReference type="NCBI Taxonomy" id="1267021"/>
    <lineage>
        <taxon>Bacteria</taxon>
        <taxon>Pseudomonadati</taxon>
        <taxon>Pseudomonadota</taxon>
        <taxon>Gammaproteobacteria</taxon>
        <taxon>Orbales</taxon>
        <taxon>Orbaceae</taxon>
        <taxon>Frischella</taxon>
    </lineage>
</organism>
<gene>
    <name evidence="1" type="ORF">DKK76_03900</name>
</gene>
<accession>A0A318N3Q3</accession>